<feature type="region of interest" description="Disordered" evidence="1">
    <location>
        <begin position="352"/>
        <end position="616"/>
    </location>
</feature>
<feature type="compositionally biased region" description="Acidic residues" evidence="1">
    <location>
        <begin position="589"/>
        <end position="608"/>
    </location>
</feature>
<proteinExistence type="predicted"/>
<reference evidence="2" key="1">
    <citation type="journal article" date="2020" name="Stud. Mycol.">
        <title>101 Dothideomycetes genomes: a test case for predicting lifestyles and emergence of pathogens.</title>
        <authorList>
            <person name="Haridas S."/>
            <person name="Albert R."/>
            <person name="Binder M."/>
            <person name="Bloem J."/>
            <person name="Labutti K."/>
            <person name="Salamov A."/>
            <person name="Andreopoulos B."/>
            <person name="Baker S."/>
            <person name="Barry K."/>
            <person name="Bills G."/>
            <person name="Bluhm B."/>
            <person name="Cannon C."/>
            <person name="Castanera R."/>
            <person name="Culley D."/>
            <person name="Daum C."/>
            <person name="Ezra D."/>
            <person name="Gonzalez J."/>
            <person name="Henrissat B."/>
            <person name="Kuo A."/>
            <person name="Liang C."/>
            <person name="Lipzen A."/>
            <person name="Lutzoni F."/>
            <person name="Magnuson J."/>
            <person name="Mondo S."/>
            <person name="Nolan M."/>
            <person name="Ohm R."/>
            <person name="Pangilinan J."/>
            <person name="Park H.-J."/>
            <person name="Ramirez L."/>
            <person name="Alfaro M."/>
            <person name="Sun H."/>
            <person name="Tritt A."/>
            <person name="Yoshinaga Y."/>
            <person name="Zwiers L.-H."/>
            <person name="Turgeon B."/>
            <person name="Goodwin S."/>
            <person name="Spatafora J."/>
            <person name="Crous P."/>
            <person name="Grigoriev I."/>
        </authorList>
    </citation>
    <scope>NUCLEOTIDE SEQUENCE</scope>
    <source>
        <strain evidence="2">CBS 690.94</strain>
    </source>
</reference>
<dbReference type="AlphaFoldDB" id="A0A9P4PYW1"/>
<accession>A0A9P4PYW1</accession>
<comment type="caution">
    <text evidence="2">The sequence shown here is derived from an EMBL/GenBank/DDBJ whole genome shotgun (WGS) entry which is preliminary data.</text>
</comment>
<keyword evidence="3" id="KW-1185">Reference proteome</keyword>
<feature type="compositionally biased region" description="Pro residues" evidence="1">
    <location>
        <begin position="203"/>
        <end position="240"/>
    </location>
</feature>
<feature type="compositionally biased region" description="Pro residues" evidence="1">
    <location>
        <begin position="180"/>
        <end position="196"/>
    </location>
</feature>
<name>A0A9P4PYW1_9PLEO</name>
<dbReference type="EMBL" id="MU001492">
    <property type="protein sequence ID" value="KAF2451843.1"/>
    <property type="molecule type" value="Genomic_DNA"/>
</dbReference>
<feature type="region of interest" description="Disordered" evidence="1">
    <location>
        <begin position="162"/>
        <end position="241"/>
    </location>
</feature>
<dbReference type="Proteomes" id="UP000799764">
    <property type="component" value="Unassembled WGS sequence"/>
</dbReference>
<gene>
    <name evidence="2" type="ORF">P171DRAFT_438510</name>
</gene>
<sequence length="661" mass="74043">MAYYANIRPIPTGRTGTLIVYRPGFNPISARVEITSRHVEVHTFTSQGLHTGICARTIIRCMDDGGPIPILVDFDTTTRTYLGTYICTERDINLWRPGSQNVGLMRHSVPMHQHPAYFGTRNAVFEAERRAANVPAVLPQQRPAAPMEGASADFPIFLEDNDYGAQNSIPAPTEPTLQPFGPPPQPFHAPQGPPPQRFLALQGPPPQPFHAPQGPTPQPIPTPREPTPQPTPAPKEPLPPSHLKERLAHMKNFVGHTGNTAQSDWLISMKLGNYKQKEEYCRLFWPSNKAAEVDLDWVVRHFKDFTEARIERLAIEARKKEEGLDWEEERREIEAGWAKNREEWSVNAKREKELGAAKRKAEERARRQAAAAENQQRDAEEKRKKDAEEKEKRAAAKRAAAEEKNKKAEEERGEKERQRRKAAEEKKRAKEEEKARKAEEKKEQRAAAPSRKRKAAPAPAEPAKKRKTEAQLPTPGAAEDREILDALLAEFNTEEKVGDDAATAAFQSAPAEAAEEESEDESDADDDEPAAIIKARQEEAASMPQEQHTPAPTSPAQTSEPKEEVEREANDDGLFSEAEEANDDGLFSEAEEASGDEDEDGSEVEEEPVPGVISPREIELTRINKEIEELEGQLKMTLGNKLFQSRVQGRIEKLKVQRENL</sequence>
<protein>
    <submittedName>
        <fullName evidence="2">Uncharacterized protein</fullName>
    </submittedName>
</protein>
<feature type="compositionally biased region" description="Basic and acidic residues" evidence="1">
    <location>
        <begin position="352"/>
        <end position="366"/>
    </location>
</feature>
<evidence type="ECO:0000313" key="2">
    <source>
        <dbReference type="EMBL" id="KAF2451843.1"/>
    </source>
</evidence>
<dbReference type="OrthoDB" id="3799304at2759"/>
<evidence type="ECO:0000313" key="3">
    <source>
        <dbReference type="Proteomes" id="UP000799764"/>
    </source>
</evidence>
<feature type="compositionally biased region" description="Basic and acidic residues" evidence="1">
    <location>
        <begin position="560"/>
        <end position="570"/>
    </location>
</feature>
<evidence type="ECO:0000256" key="1">
    <source>
        <dbReference type="SAM" id="MobiDB-lite"/>
    </source>
</evidence>
<feature type="compositionally biased region" description="Acidic residues" evidence="1">
    <location>
        <begin position="513"/>
        <end position="529"/>
    </location>
</feature>
<feature type="compositionally biased region" description="Low complexity" evidence="1">
    <location>
        <begin position="500"/>
        <end position="512"/>
    </location>
</feature>
<feature type="compositionally biased region" description="Basic and acidic residues" evidence="1">
    <location>
        <begin position="375"/>
        <end position="445"/>
    </location>
</feature>
<organism evidence="2 3">
    <name type="scientific">Karstenula rhodostoma CBS 690.94</name>
    <dbReference type="NCBI Taxonomy" id="1392251"/>
    <lineage>
        <taxon>Eukaryota</taxon>
        <taxon>Fungi</taxon>
        <taxon>Dikarya</taxon>
        <taxon>Ascomycota</taxon>
        <taxon>Pezizomycotina</taxon>
        <taxon>Dothideomycetes</taxon>
        <taxon>Pleosporomycetidae</taxon>
        <taxon>Pleosporales</taxon>
        <taxon>Massarineae</taxon>
        <taxon>Didymosphaeriaceae</taxon>
        <taxon>Karstenula</taxon>
    </lineage>
</organism>
<feature type="compositionally biased region" description="Polar residues" evidence="1">
    <location>
        <begin position="544"/>
        <end position="559"/>
    </location>
</feature>